<dbReference type="InterPro" id="IPR020084">
    <property type="entry name" value="NUDIX_hydrolase_CS"/>
</dbReference>
<dbReference type="Pfam" id="PF00293">
    <property type="entry name" value="NUDIX"/>
    <property type="match status" value="1"/>
</dbReference>
<evidence type="ECO:0000256" key="2">
    <source>
        <dbReference type="ARBA" id="ARBA00022801"/>
    </source>
</evidence>
<reference evidence="5" key="1">
    <citation type="submission" date="2015-10" db="EMBL/GenBank/DDBJ databases">
        <authorList>
            <person name="Gilbert D.G."/>
        </authorList>
    </citation>
    <scope>NUCLEOTIDE SEQUENCE</scope>
</reference>
<accession>A0A161KFK9</accession>
<dbReference type="SUPFAM" id="SSF55811">
    <property type="entry name" value="Nudix"/>
    <property type="match status" value="1"/>
</dbReference>
<evidence type="ECO:0000256" key="1">
    <source>
        <dbReference type="ARBA" id="ARBA00001946"/>
    </source>
</evidence>
<dbReference type="EMBL" id="FAXA01000196">
    <property type="protein sequence ID" value="CUV02167.1"/>
    <property type="molecule type" value="Genomic_DNA"/>
</dbReference>
<dbReference type="InterPro" id="IPR015797">
    <property type="entry name" value="NUDIX_hydrolase-like_dom_sf"/>
</dbReference>
<dbReference type="GO" id="GO:0016787">
    <property type="term" value="F:hydrolase activity"/>
    <property type="evidence" value="ECO:0007669"/>
    <property type="project" value="UniProtKB-KW"/>
</dbReference>
<comment type="cofactor">
    <cofactor evidence="1">
        <name>Mg(2+)</name>
        <dbReference type="ChEBI" id="CHEBI:18420"/>
    </cofactor>
</comment>
<evidence type="ECO:0000313" key="5">
    <source>
        <dbReference type="EMBL" id="CUV02167.1"/>
    </source>
</evidence>
<dbReference type="InterPro" id="IPR020476">
    <property type="entry name" value="Nudix_hydrolase"/>
</dbReference>
<dbReference type="PRINTS" id="PR00502">
    <property type="entry name" value="NUDIXFAMILY"/>
</dbReference>
<dbReference type="PANTHER" id="PTHR43222:SF2">
    <property type="entry name" value="NUDIX HYDROLASE 23, CHLOROPLASTIC"/>
    <property type="match status" value="1"/>
</dbReference>
<dbReference type="Gene3D" id="3.90.79.10">
    <property type="entry name" value="Nucleoside Triphosphate Pyrophosphohydrolase"/>
    <property type="match status" value="1"/>
</dbReference>
<gene>
    <name evidence="5" type="ORF">MGWOODY_Clf384</name>
</gene>
<dbReference type="PROSITE" id="PS00893">
    <property type="entry name" value="NUDIX_BOX"/>
    <property type="match status" value="1"/>
</dbReference>
<feature type="domain" description="Nudix hydrolase" evidence="4">
    <location>
        <begin position="36"/>
        <end position="160"/>
    </location>
</feature>
<sequence length="167" mass="18170">MTKEDKFCPSCATALENKDVFGQERPVCPNCGRVIFYDPKVAVVCIVPRDGKVLMIRRATDLGYGLWGLPGGYVDRGEVVERAAAREVWEETGLRVEPGELIGLYSVSDDPVMVAVYASKETGGELAAGPEALEVGFFEIDALPELAFPRDRDVLAKWRNGVDGGGF</sequence>
<keyword evidence="3" id="KW-0460">Magnesium</keyword>
<evidence type="ECO:0000256" key="3">
    <source>
        <dbReference type="ARBA" id="ARBA00022842"/>
    </source>
</evidence>
<dbReference type="PROSITE" id="PS51462">
    <property type="entry name" value="NUDIX"/>
    <property type="match status" value="1"/>
</dbReference>
<proteinExistence type="predicted"/>
<protein>
    <submittedName>
        <fullName evidence="5">Nudix hydrolase family protein</fullName>
    </submittedName>
</protein>
<name>A0A161KFK9_9ZZZZ</name>
<dbReference type="PANTHER" id="PTHR43222">
    <property type="entry name" value="NUDIX HYDROLASE 23"/>
    <property type="match status" value="1"/>
</dbReference>
<evidence type="ECO:0000259" key="4">
    <source>
        <dbReference type="PROSITE" id="PS51462"/>
    </source>
</evidence>
<organism evidence="5">
    <name type="scientific">hydrothermal vent metagenome</name>
    <dbReference type="NCBI Taxonomy" id="652676"/>
    <lineage>
        <taxon>unclassified sequences</taxon>
        <taxon>metagenomes</taxon>
        <taxon>ecological metagenomes</taxon>
    </lineage>
</organism>
<dbReference type="InterPro" id="IPR000086">
    <property type="entry name" value="NUDIX_hydrolase_dom"/>
</dbReference>
<keyword evidence="2 5" id="KW-0378">Hydrolase</keyword>
<dbReference type="AlphaFoldDB" id="A0A161KFK9"/>